<comment type="caution">
    <text evidence="2">The sequence shown here is derived from an EMBL/GenBank/DDBJ whole genome shotgun (WGS) entry which is preliminary data.</text>
</comment>
<keyword evidence="3" id="KW-1185">Reference proteome</keyword>
<feature type="region of interest" description="Disordered" evidence="1">
    <location>
        <begin position="654"/>
        <end position="673"/>
    </location>
</feature>
<feature type="compositionally biased region" description="Low complexity" evidence="1">
    <location>
        <begin position="1044"/>
        <end position="1053"/>
    </location>
</feature>
<feature type="region of interest" description="Disordered" evidence="1">
    <location>
        <begin position="460"/>
        <end position="493"/>
    </location>
</feature>
<feature type="compositionally biased region" description="Low complexity" evidence="1">
    <location>
        <begin position="1509"/>
        <end position="1524"/>
    </location>
</feature>
<feature type="region of interest" description="Disordered" evidence="1">
    <location>
        <begin position="1509"/>
        <end position="1537"/>
    </location>
</feature>
<dbReference type="InterPro" id="IPR044694">
    <property type="entry name" value="NUP214"/>
</dbReference>
<evidence type="ECO:0008006" key="4">
    <source>
        <dbReference type="Google" id="ProtNLM"/>
    </source>
</evidence>
<feature type="compositionally biased region" description="Polar residues" evidence="1">
    <location>
        <begin position="1235"/>
        <end position="1252"/>
    </location>
</feature>
<feature type="compositionally biased region" description="Basic and acidic residues" evidence="1">
    <location>
        <begin position="460"/>
        <end position="485"/>
    </location>
</feature>
<sequence>MAPSTSNSHAKALLKLEDEIEGDRIGSRDYRFSGIGVPVPIKSGGSAPYDTENEIPPLQPLAVSERSGLIFVAHSDGFCVARTHDVLASAQELKEKNAGLSVQDICVVDISIGKVSILALSGDDSLLAVTVGTKVHFFPVSTLLHKEQNPSFSFSIDDSSFIRDMQWAKHEEKIYLVLSSVGKLYCGHGQNHANYVMDNVDAVGWSANGNSVAVVRNNTISILSSQFEEKLSLVPSFKLILNDSDAGSVIKVDAVRWVRPDSIVLGCIYINNNGEETYALQIITCKNGEIDNDSSKPVIQSFTDVFADFRSDVVPLASGPHLFFSYLDNHGIAFVANRKNLDQHILLFGWSIGDGTNKSAMIDMLEDRWSPEIIHLESGDDIFVLGLAIDKVSQQKGLKMLLGDNEEKEVSPCCLCLCLSSDGGLSIFRFASAAGDSATSPVFVCPDEIDNTSAVALSEVKKQDVEDGGQKSNNKLDKSESDRKAAGVFEKSTQQSLLSKEDYGTRNQVANAHPNLVSEDQHKPSVMKLSLDMGGLQSPLQVKQGEDVNDPSVHASQPANSETLVNSLSVKAMHTSIEAKNCIGSVPATSSNNYGQTFGKSIQTDPTIAVQGRTMSTGFSHSASFTGTLRSDEKSPLQTFGNIQQKVADDSDITVLPLSGGHPQSSSLWSQSDTTSVDYSKQRVMPWAQSIKSSSPLQQNVLLQKYSKPQPRRNSSERIQPKQFHNAEEMTRELDDLLQEIEGDGGFLDACITSQESSVMTLEEGIQALSEKCKMWRGIMDERKCEIQVLFDKTAKVLAKKVYMEGIFKQATDSRYLDMWSRQKLCSELYLKQVHINDMRKVLTNQLIELEKHFNILEINAFGEGKGGMTMNLRGSQCNHGPGRNAHSFHSLRGAVNAQLTAAEQLSGNLSKLMTDLNIDSSVGRQNVRKELFETIGLSYDDNTYSSPGKEIAWSTPLNRERSVSLAANGQSRRKLTNTAKSSEPETARRRRDSLDRNWASFEPPKTTIKRILLQEDHKKESASSSALSAYKQQFGSQLHERSTSAGSNFSSASSTSFQQKLKSTGFPEISVELCDKRTARATLWADDREKPEGKLSSALKSSMPSLVEPKSTSPDQGIQKGGKVNDESPTSTTPFLVNSAPGPSKLAQQSETKLKKPSLDIQNSELNTTTEFSFSGASSAASAFNISGNFKHKSQTTETLVSTLAQSLNSAFPPAKFDFPSIPISSFSSPSSSNVNLQTSASTTPLFTSPTPEKISFPSISDNFSSGEPTTDGFTSIPKASCGSNQSTSLSQSSLVASQRSLSFHILDPQNVGPSVVIPESERHNPEPSSQIPTSNVDTKDDMSSGNPQSILNVTSNSQVGILAQSKSTNEHSSDIQSANQTITSGFSSSTLGVGLNEKQKAATFQTAKGEKNDDTVSTVFEEDEMEEEAPEVNQVTEQTLGNLAGFGLGVPNNVPIAKPNPFGASLPYNIAPTQASSTFLMTAPAGELFRPASFNFSSLQPLQPPTSFSSISSGGFTSGSVSQTPTGSGFGQPSQIGRGNNALGSVLGTFGQSRQLGSGLPGSCSASAIGIGTSFVSNNSNSSAGSFGVGGFGGASAVGGGFSNLASTGRGFAAAATGGGGFASAATGIGGFAAAATASGFSATPTAGSGGGMFGGFSNPQGGGGFSDFGSSVAAKPASQLFTQMRK</sequence>
<gene>
    <name evidence="2" type="ORF">CEPIT_LOCUS4516</name>
</gene>
<protein>
    <recommendedName>
        <fullName evidence="4">Nuclear pore complex protein NUP214</fullName>
    </recommendedName>
</protein>
<evidence type="ECO:0000256" key="1">
    <source>
        <dbReference type="SAM" id="MobiDB-lite"/>
    </source>
</evidence>
<dbReference type="Proteomes" id="UP001152523">
    <property type="component" value="Unassembled WGS sequence"/>
</dbReference>
<feature type="compositionally biased region" description="Basic and acidic residues" evidence="1">
    <location>
        <begin position="714"/>
        <end position="725"/>
    </location>
</feature>
<dbReference type="GO" id="GO:0017056">
    <property type="term" value="F:structural constituent of nuclear pore"/>
    <property type="evidence" value="ECO:0007669"/>
    <property type="project" value="InterPro"/>
</dbReference>
<feature type="region of interest" description="Disordered" evidence="1">
    <location>
        <begin position="1089"/>
        <end position="1146"/>
    </location>
</feature>
<name>A0AAV0CB80_9ASTE</name>
<feature type="compositionally biased region" description="Polar residues" evidence="1">
    <location>
        <begin position="1345"/>
        <end position="1354"/>
    </location>
</feature>
<dbReference type="PANTHER" id="PTHR34418">
    <property type="entry name" value="NUCLEAR PORE COMPLEX PROTEIN NUP214 ISOFORM X1"/>
    <property type="match status" value="1"/>
</dbReference>
<dbReference type="GO" id="GO:0006405">
    <property type="term" value="P:RNA export from nucleus"/>
    <property type="evidence" value="ECO:0007669"/>
    <property type="project" value="InterPro"/>
</dbReference>
<feature type="compositionally biased region" description="Basic and acidic residues" evidence="1">
    <location>
        <begin position="983"/>
        <end position="996"/>
    </location>
</feature>
<feature type="compositionally biased region" description="Low complexity" evidence="1">
    <location>
        <begin position="664"/>
        <end position="673"/>
    </location>
</feature>
<feature type="region of interest" description="Disordered" evidence="1">
    <location>
        <begin position="705"/>
        <end position="725"/>
    </location>
</feature>
<evidence type="ECO:0000313" key="3">
    <source>
        <dbReference type="Proteomes" id="UP001152523"/>
    </source>
</evidence>
<organism evidence="2 3">
    <name type="scientific">Cuscuta epithymum</name>
    <dbReference type="NCBI Taxonomy" id="186058"/>
    <lineage>
        <taxon>Eukaryota</taxon>
        <taxon>Viridiplantae</taxon>
        <taxon>Streptophyta</taxon>
        <taxon>Embryophyta</taxon>
        <taxon>Tracheophyta</taxon>
        <taxon>Spermatophyta</taxon>
        <taxon>Magnoliopsida</taxon>
        <taxon>eudicotyledons</taxon>
        <taxon>Gunneridae</taxon>
        <taxon>Pentapetalae</taxon>
        <taxon>asterids</taxon>
        <taxon>lamiids</taxon>
        <taxon>Solanales</taxon>
        <taxon>Convolvulaceae</taxon>
        <taxon>Cuscuteae</taxon>
        <taxon>Cuscuta</taxon>
        <taxon>Cuscuta subgen. Cuscuta</taxon>
    </lineage>
</organism>
<feature type="region of interest" description="Disordered" evidence="1">
    <location>
        <begin position="1033"/>
        <end position="1053"/>
    </location>
</feature>
<feature type="compositionally biased region" description="Polar residues" evidence="1">
    <location>
        <begin position="1525"/>
        <end position="1537"/>
    </location>
</feature>
<dbReference type="SUPFAM" id="SSF117289">
    <property type="entry name" value="Nucleoporin domain"/>
    <property type="match status" value="1"/>
</dbReference>
<dbReference type="PANTHER" id="PTHR34418:SF3">
    <property type="entry name" value="NUCLEAR PORE COMPLEX PROTEIN NUP214"/>
    <property type="match status" value="1"/>
</dbReference>
<feature type="compositionally biased region" description="Polar residues" evidence="1">
    <location>
        <begin position="1128"/>
        <end position="1137"/>
    </location>
</feature>
<accession>A0AAV0CB80</accession>
<dbReference type="EMBL" id="CAMAPF010000023">
    <property type="protein sequence ID" value="CAH9073066.1"/>
    <property type="molecule type" value="Genomic_DNA"/>
</dbReference>
<reference evidence="2" key="1">
    <citation type="submission" date="2022-07" db="EMBL/GenBank/DDBJ databases">
        <authorList>
            <person name="Macas J."/>
            <person name="Novak P."/>
            <person name="Neumann P."/>
        </authorList>
    </citation>
    <scope>NUCLEOTIDE SEQUENCE</scope>
</reference>
<feature type="region of interest" description="Disordered" evidence="1">
    <location>
        <begin position="1311"/>
        <end position="1354"/>
    </location>
</feature>
<feature type="compositionally biased region" description="Polar residues" evidence="1">
    <location>
        <begin position="1099"/>
        <end position="1117"/>
    </location>
</feature>
<feature type="compositionally biased region" description="Polar residues" evidence="1">
    <location>
        <begin position="1259"/>
        <end position="1275"/>
    </location>
</feature>
<evidence type="ECO:0000313" key="2">
    <source>
        <dbReference type="EMBL" id="CAH9073066.1"/>
    </source>
</evidence>
<feature type="compositionally biased region" description="Polar residues" evidence="1">
    <location>
        <begin position="1328"/>
        <end position="1338"/>
    </location>
</feature>
<proteinExistence type="predicted"/>
<feature type="region of interest" description="Disordered" evidence="1">
    <location>
        <begin position="966"/>
        <end position="1001"/>
    </location>
</feature>
<feature type="compositionally biased region" description="Polar residues" evidence="1">
    <location>
        <begin position="966"/>
        <end position="982"/>
    </location>
</feature>
<feature type="region of interest" description="Disordered" evidence="1">
    <location>
        <begin position="1230"/>
        <end position="1286"/>
    </location>
</feature>